<evidence type="ECO:0000313" key="1">
    <source>
        <dbReference type="EMBL" id="GAX82462.1"/>
    </source>
</evidence>
<organism evidence="1 2">
    <name type="scientific">Chlamydomonas eustigma</name>
    <dbReference type="NCBI Taxonomy" id="1157962"/>
    <lineage>
        <taxon>Eukaryota</taxon>
        <taxon>Viridiplantae</taxon>
        <taxon>Chlorophyta</taxon>
        <taxon>core chlorophytes</taxon>
        <taxon>Chlorophyceae</taxon>
        <taxon>CS clade</taxon>
        <taxon>Chlamydomonadales</taxon>
        <taxon>Chlamydomonadaceae</taxon>
        <taxon>Chlamydomonas</taxon>
    </lineage>
</organism>
<dbReference type="Proteomes" id="UP000232323">
    <property type="component" value="Unassembled WGS sequence"/>
</dbReference>
<reference evidence="1 2" key="1">
    <citation type="submission" date="2017-08" db="EMBL/GenBank/DDBJ databases">
        <title>Acidophilic green algal genome provides insights into adaptation to an acidic environment.</title>
        <authorList>
            <person name="Hirooka S."/>
            <person name="Hirose Y."/>
            <person name="Kanesaki Y."/>
            <person name="Higuchi S."/>
            <person name="Fujiwara T."/>
            <person name="Onuma R."/>
            <person name="Era A."/>
            <person name="Ohbayashi R."/>
            <person name="Uzuka A."/>
            <person name="Nozaki H."/>
            <person name="Yoshikawa H."/>
            <person name="Miyagishima S.Y."/>
        </authorList>
    </citation>
    <scope>NUCLEOTIDE SEQUENCE [LARGE SCALE GENOMIC DNA]</scope>
    <source>
        <strain evidence="1 2">NIES-2499</strain>
    </source>
</reference>
<accession>A0A250XHR2</accession>
<sequence>MALLHLSRLLKGVLTSTSSIQGSCAIPLSAFKRNFGGVAHHEEDDDHHDVQLLHTPTVFDKLLTLNVVDLNGHRHAVKALAGKDLATALVEAGFPETYFFPNMGFYTQHLDDAHVFIPKEFWKQMPCFEDGSDEADAIKRMFRTIVQDYAKDTSYFASYITLTPEMNGMNLGFGPIKPWIIHPDRSFAGVHDSPTSKFSHRTNEIFG</sequence>
<protein>
    <submittedName>
        <fullName evidence="1">Uncharacterized protein</fullName>
    </submittedName>
</protein>
<comment type="caution">
    <text evidence="1">The sequence shown here is derived from an EMBL/GenBank/DDBJ whole genome shotgun (WGS) entry which is preliminary data.</text>
</comment>
<dbReference type="EMBL" id="BEGY01000081">
    <property type="protein sequence ID" value="GAX82462.1"/>
    <property type="molecule type" value="Genomic_DNA"/>
</dbReference>
<dbReference type="STRING" id="1157962.A0A250XHR2"/>
<evidence type="ECO:0000313" key="2">
    <source>
        <dbReference type="Proteomes" id="UP000232323"/>
    </source>
</evidence>
<keyword evidence="2" id="KW-1185">Reference proteome</keyword>
<dbReference type="OrthoDB" id="268593at2759"/>
<name>A0A250XHR2_9CHLO</name>
<gene>
    <name evidence="1" type="ORF">CEUSTIGMA_g9889.t1</name>
</gene>
<proteinExistence type="predicted"/>
<dbReference type="AlphaFoldDB" id="A0A250XHR2"/>